<dbReference type="Gene3D" id="2.70.98.10">
    <property type="match status" value="1"/>
</dbReference>
<dbReference type="InterPro" id="IPR041371">
    <property type="entry name" value="GH92_N"/>
</dbReference>
<keyword evidence="6" id="KW-1185">Reference proteome</keyword>
<accession>A0A0H2KNH3</accession>
<evidence type="ECO:0000256" key="1">
    <source>
        <dbReference type="SAM" id="MobiDB-lite"/>
    </source>
</evidence>
<dbReference type="GO" id="GO:0000224">
    <property type="term" value="F:peptide-N4-(N-acetyl-beta-glucosaminyl)asparagine amidase activity"/>
    <property type="evidence" value="ECO:0007669"/>
    <property type="project" value="TreeGrafter"/>
</dbReference>
<dbReference type="InterPro" id="IPR008928">
    <property type="entry name" value="6-hairpin_glycosidase_sf"/>
</dbReference>
<evidence type="ECO:0000313" key="6">
    <source>
        <dbReference type="Proteomes" id="UP000035265"/>
    </source>
</evidence>
<dbReference type="NCBIfam" id="TIGR01180">
    <property type="entry name" value="aman2_put"/>
    <property type="match status" value="1"/>
</dbReference>
<name>A0A0H2KNH3_9MICO</name>
<reference evidence="5 6" key="1">
    <citation type="submission" date="2014-05" db="EMBL/GenBank/DDBJ databases">
        <title>Cellulosimicrobium funkei U11 genome.</title>
        <authorList>
            <person name="Hu C."/>
            <person name="Gong Y."/>
            <person name="Wan W."/>
            <person name="Jiang M."/>
        </authorList>
    </citation>
    <scope>NUCLEOTIDE SEQUENCE [LARGE SCALE GENOMIC DNA]</scope>
    <source>
        <strain evidence="5 6">U11</strain>
    </source>
</reference>
<dbReference type="InterPro" id="IPR014718">
    <property type="entry name" value="GH-type_carb-bd"/>
</dbReference>
<feature type="compositionally biased region" description="Basic and acidic residues" evidence="1">
    <location>
        <begin position="11"/>
        <end position="29"/>
    </location>
</feature>
<keyword evidence="2" id="KW-0812">Transmembrane</keyword>
<organism evidence="5 6">
    <name type="scientific">Cellulosimicrobium funkei</name>
    <dbReference type="NCBI Taxonomy" id="264251"/>
    <lineage>
        <taxon>Bacteria</taxon>
        <taxon>Bacillati</taxon>
        <taxon>Actinomycetota</taxon>
        <taxon>Actinomycetes</taxon>
        <taxon>Micrococcales</taxon>
        <taxon>Promicromonosporaceae</taxon>
        <taxon>Cellulosimicrobium</taxon>
    </lineage>
</organism>
<dbReference type="Proteomes" id="UP000035265">
    <property type="component" value="Unassembled WGS sequence"/>
</dbReference>
<dbReference type="GO" id="GO:0030246">
    <property type="term" value="F:carbohydrate binding"/>
    <property type="evidence" value="ECO:0007669"/>
    <property type="project" value="InterPro"/>
</dbReference>
<dbReference type="InterPro" id="IPR005887">
    <property type="entry name" value="GH92_a_mannosidase_put"/>
</dbReference>
<dbReference type="Gene3D" id="1.20.1610.10">
    <property type="entry name" value="alpha-1,2-mannosidases domains"/>
    <property type="match status" value="1"/>
</dbReference>
<feature type="domain" description="Glycosyl hydrolase family 92" evidence="3">
    <location>
        <begin position="341"/>
        <end position="827"/>
    </location>
</feature>
<feature type="compositionally biased region" description="Basic residues" evidence="1">
    <location>
        <begin position="34"/>
        <end position="50"/>
    </location>
</feature>
<dbReference type="GO" id="GO:0005829">
    <property type="term" value="C:cytosol"/>
    <property type="evidence" value="ECO:0007669"/>
    <property type="project" value="TreeGrafter"/>
</dbReference>
<evidence type="ECO:0000259" key="4">
    <source>
        <dbReference type="Pfam" id="PF17678"/>
    </source>
</evidence>
<dbReference type="Pfam" id="PF17678">
    <property type="entry name" value="Glyco_hydro_92N"/>
    <property type="match status" value="1"/>
</dbReference>
<evidence type="ECO:0000256" key="2">
    <source>
        <dbReference type="SAM" id="Phobius"/>
    </source>
</evidence>
<dbReference type="PANTHER" id="PTHR12143">
    <property type="entry name" value="PEPTIDE N-GLYCANASE PNGASE -RELATED"/>
    <property type="match status" value="1"/>
</dbReference>
<dbReference type="PATRIC" id="fig|264251.5.peg.1832"/>
<evidence type="ECO:0008006" key="7">
    <source>
        <dbReference type="Google" id="ProtNLM"/>
    </source>
</evidence>
<feature type="transmembrane region" description="Helical" evidence="2">
    <location>
        <begin position="50"/>
        <end position="71"/>
    </location>
</feature>
<feature type="domain" description="Glycosyl hydrolase family 92 N-terminal" evidence="4">
    <location>
        <begin position="104"/>
        <end position="333"/>
    </location>
</feature>
<dbReference type="PANTHER" id="PTHR12143:SF39">
    <property type="entry name" value="SECRETED PROTEIN"/>
    <property type="match status" value="1"/>
</dbReference>
<dbReference type="GO" id="GO:0005975">
    <property type="term" value="P:carbohydrate metabolic process"/>
    <property type="evidence" value="ECO:0007669"/>
    <property type="project" value="InterPro"/>
</dbReference>
<evidence type="ECO:0000313" key="5">
    <source>
        <dbReference type="EMBL" id="KLN35055.1"/>
    </source>
</evidence>
<proteinExistence type="predicted"/>
<dbReference type="Gene3D" id="3.30.2080.10">
    <property type="entry name" value="GH92 mannosidase domain"/>
    <property type="match status" value="1"/>
</dbReference>
<dbReference type="Gene3D" id="1.20.1050.60">
    <property type="entry name" value="alpha-1,2-mannosidase"/>
    <property type="match status" value="1"/>
</dbReference>
<dbReference type="Pfam" id="PF07971">
    <property type="entry name" value="Glyco_hydro_92"/>
    <property type="match status" value="1"/>
</dbReference>
<dbReference type="STRING" id="264251.FB00_09005"/>
<keyword evidence="2" id="KW-1133">Transmembrane helix</keyword>
<dbReference type="GO" id="GO:0006516">
    <property type="term" value="P:glycoprotein catabolic process"/>
    <property type="evidence" value="ECO:0007669"/>
    <property type="project" value="TreeGrafter"/>
</dbReference>
<dbReference type="InterPro" id="IPR050883">
    <property type="entry name" value="PNGase"/>
</dbReference>
<feature type="region of interest" description="Disordered" evidence="1">
    <location>
        <begin position="1"/>
        <end position="50"/>
    </location>
</feature>
<evidence type="ECO:0000259" key="3">
    <source>
        <dbReference type="Pfam" id="PF07971"/>
    </source>
</evidence>
<gene>
    <name evidence="5" type="ORF">FB00_09005</name>
</gene>
<keyword evidence="2" id="KW-0472">Membrane</keyword>
<comment type="caution">
    <text evidence="5">The sequence shown here is derived from an EMBL/GenBank/DDBJ whole genome shotgun (WGS) entry which is preliminary data.</text>
</comment>
<dbReference type="EMBL" id="JNBQ01000007">
    <property type="protein sequence ID" value="KLN35055.1"/>
    <property type="molecule type" value="Genomic_DNA"/>
</dbReference>
<dbReference type="AlphaFoldDB" id="A0A0H2KNH3"/>
<sequence length="1242" mass="129951">MTADPTPPWDQGEHHMRADSAINADRDPFPTRTRPSRSRPPRRGGRRRRAGAAIALATAASLALPLTAYAAPGFATSSTPTAGTEAATGSDAAAAVVDGPLVDYVNPFIGTKDDGNTYPGAAVPFGMVQLSPDNGHNVGYDYDRTSVRGFSLVHLSGVGCGLGGPLPTLPTTGAITSTDYGQYALGFSHDDEEASPGYYRVGLQAAAGTIEAELTATARTGVQRYTFPATAQANVLLNAGQALNRVTESDVRVVDDRTVETRITVRGFCQDTEPQTIWTRTTFDRPFVAHGTWDGATVTASSDTASGGEGRRGAYVTFDTTGGDLDVEAVTAMSFVGADGAAANLAAEAGTFDAVHDAARTAWEERLGLVQVAQGAEDDLRTFYSSLYRSFLAPNVGSDVDGRYRGWDQEVHAAEPGFTYYQNYSLWDTYRTQQQLLYLLAPDESADMALSLVRQGQQGGWLPRWGYGTVETNIMTGDPATPFLVSAWRQGLLTGHEEEAYAVLKENADGVPPADSPFNGRAANVEYLRDGFVPHEPARSGKPGDYDLQHGASATMEYALADAMLSTMARGLGHDEDADRYAARGQSYRNVFDPRTGNFRARNADGFFVGDADPAHSDGFHEGTAVQYQWLAQQDVPGLFDLMGGTDAAVDRLDAFFAYDELVADPARVASEVWVNGTYDYYGWETYNPNNEPNLHAPYVYLWTGQPWKTTDVVRAAATLFTDGPDGVTGNDDLGTMSAWHVLSSIGVYPIVPGTDLWGLTTPLFDDVTITLDPEVFGRDSLHLTADGVARDAHYTQSVSLGGEPLDRAWVTGDELTAAGTLDVAVGTAPSAWATDPAASPGAVVPADGTVERLFVGATPRQPVLAPGGQTDVAVQVVAQGAGTSTGTLEVTSDGAVTATTDLAEWTAESDGLPATVEGTVTLAAAADAEPGVHTVRLVVHDAAGTEAVREISVVVSGESWIAGAFDNVGIGDAGAANANLDGSGAYLLRDLLADLGVVQGLELTVPGTDLTYLLGAAPAGEPDNVAANGQVLEVPEAQRGARTLSLVGTATHGTQRGDLVLGFADGTSQTTQVALSDWCTGSPEPGNILVAKPGARGNGTGTDRFGCGLYATAPVTLPEGKVLTSLTLPRNTRFHVFAVATDATGVAPAPQVEVTAQARCMGGKAFVAVRALNTGEQPAAIELATPYGSKLFAEVVPGANAYQSFATRAAAVEAGEVTVTVTAPDGEPQQVTAAYDAAACS</sequence>
<dbReference type="InterPro" id="IPR012939">
    <property type="entry name" value="Glyco_hydro_92"/>
</dbReference>
<dbReference type="SUPFAM" id="SSF48208">
    <property type="entry name" value="Six-hairpin glycosidases"/>
    <property type="match status" value="1"/>
</dbReference>
<protein>
    <recommendedName>
        <fullName evidence="7">Glycoside hydrolase family 92 protein</fullName>
    </recommendedName>
</protein>